<organism evidence="8 9">
    <name type="scientific">Megaselia scalaris</name>
    <name type="common">Humpbacked fly</name>
    <name type="synonym">Phora scalaris</name>
    <dbReference type="NCBI Taxonomy" id="36166"/>
    <lineage>
        <taxon>Eukaryota</taxon>
        <taxon>Metazoa</taxon>
        <taxon>Ecdysozoa</taxon>
        <taxon>Arthropoda</taxon>
        <taxon>Hexapoda</taxon>
        <taxon>Insecta</taxon>
        <taxon>Pterygota</taxon>
        <taxon>Neoptera</taxon>
        <taxon>Endopterygota</taxon>
        <taxon>Diptera</taxon>
        <taxon>Brachycera</taxon>
        <taxon>Muscomorpha</taxon>
        <taxon>Platypezoidea</taxon>
        <taxon>Phoridae</taxon>
        <taxon>Megaseliini</taxon>
        <taxon>Megaselia</taxon>
    </lineage>
</organism>
<dbReference type="GO" id="GO:0061630">
    <property type="term" value="F:ubiquitin protein ligase activity"/>
    <property type="evidence" value="ECO:0007669"/>
    <property type="project" value="UniProtKB-UniRule"/>
</dbReference>
<keyword evidence="5" id="KW-0963">Cytoplasm</keyword>
<reference evidence="9" key="1">
    <citation type="submission" date="2013-02" db="EMBL/GenBank/DDBJ databases">
        <authorList>
            <person name="Hughes D."/>
        </authorList>
    </citation>
    <scope>NUCLEOTIDE SEQUENCE</scope>
    <source>
        <strain>Durham</strain>
        <strain evidence="9">NC isolate 2 -- Noor lab</strain>
    </source>
</reference>
<protein>
    <recommendedName>
        <fullName evidence="5">E3 ubiquitin-protein ligase</fullName>
        <ecNumber evidence="5">2.3.2.27</ecNumber>
    </recommendedName>
</protein>
<dbReference type="EC" id="2.3.2.27" evidence="5"/>
<name>T1GPI6_MEGSC</name>
<evidence type="ECO:0000256" key="4">
    <source>
        <dbReference type="PROSITE-ProRule" id="PRU00175"/>
    </source>
</evidence>
<keyword evidence="2 4" id="KW-0863">Zinc-finger</keyword>
<comment type="function">
    <text evidence="5">E3 ubiquitin-protein ligase that specifically binds poly-ADP-ribosylated proteins and mediates their ubiquitination and subsequent degradation.</text>
</comment>
<comment type="catalytic activity">
    <reaction evidence="5">
        <text>S-ubiquitinyl-[E2 ubiquitin-conjugating enzyme]-L-cysteine + [acceptor protein]-L-lysine = [E2 ubiquitin-conjugating enzyme]-L-cysteine + N(6)-ubiquitinyl-[acceptor protein]-L-lysine.</text>
        <dbReference type="EC" id="2.3.2.27"/>
    </reaction>
</comment>
<dbReference type="GO" id="GO:0072572">
    <property type="term" value="F:poly-ADP-D-ribose binding"/>
    <property type="evidence" value="ECO:0007669"/>
    <property type="project" value="UniProtKB-UniRule"/>
</dbReference>
<evidence type="ECO:0000256" key="3">
    <source>
        <dbReference type="ARBA" id="ARBA00022833"/>
    </source>
</evidence>
<dbReference type="STRING" id="36166.T1GPI6"/>
<dbReference type="InterPro" id="IPR001841">
    <property type="entry name" value="Znf_RING"/>
</dbReference>
<comment type="pathway">
    <text evidence="5">Protein modification; protein ubiquitination.</text>
</comment>
<sequence length="79" mass="8659">MAQSISSENEIIVVDDEDSDEAKETSSKEIQETTDPSDSDSIECPICLQNCIHPAKLPCGHIFCFLCVKVSKIKTVSIN</sequence>
<dbReference type="GO" id="GO:0005829">
    <property type="term" value="C:cytosol"/>
    <property type="evidence" value="ECO:0007669"/>
    <property type="project" value="UniProtKB-SubCell"/>
</dbReference>
<accession>T1GPI6</accession>
<dbReference type="GO" id="GO:0006511">
    <property type="term" value="P:ubiquitin-dependent protein catabolic process"/>
    <property type="evidence" value="ECO:0007669"/>
    <property type="project" value="UniProtKB-UniRule"/>
</dbReference>
<feature type="domain" description="RING-type" evidence="7">
    <location>
        <begin position="44"/>
        <end position="68"/>
    </location>
</feature>
<dbReference type="HOGENOM" id="CLU_2608783_0_0_1"/>
<keyword evidence="9" id="KW-1185">Reference proteome</keyword>
<comment type="PTM">
    <text evidence="5">Ubiquitinated; autoubiquitinated.</text>
</comment>
<dbReference type="InterPro" id="IPR027370">
    <property type="entry name" value="Znf-RING_euk"/>
</dbReference>
<dbReference type="InterPro" id="IPR033509">
    <property type="entry name" value="RNF146"/>
</dbReference>
<dbReference type="EnsemblMetazoa" id="MESCA005517-RA">
    <property type="protein sequence ID" value="MESCA005517-PA"/>
    <property type="gene ID" value="MESCA005517"/>
</dbReference>
<evidence type="ECO:0000256" key="5">
    <source>
        <dbReference type="RuleBase" id="RU367115"/>
    </source>
</evidence>
<dbReference type="PANTHER" id="PTHR13417">
    <property type="entry name" value="E3 UBIQUITIN-PROTEIN LIGASE RNF146"/>
    <property type="match status" value="1"/>
</dbReference>
<evidence type="ECO:0000256" key="2">
    <source>
        <dbReference type="ARBA" id="ARBA00022771"/>
    </source>
</evidence>
<dbReference type="GO" id="GO:0005634">
    <property type="term" value="C:nucleus"/>
    <property type="evidence" value="ECO:0007669"/>
    <property type="project" value="TreeGrafter"/>
</dbReference>
<dbReference type="PROSITE" id="PS00518">
    <property type="entry name" value="ZF_RING_1"/>
    <property type="match status" value="1"/>
</dbReference>
<dbReference type="GO" id="GO:0016055">
    <property type="term" value="P:Wnt signaling pathway"/>
    <property type="evidence" value="ECO:0007669"/>
    <property type="project" value="InterPro"/>
</dbReference>
<evidence type="ECO:0000256" key="1">
    <source>
        <dbReference type="ARBA" id="ARBA00022723"/>
    </source>
</evidence>
<reference evidence="8" key="2">
    <citation type="submission" date="2015-06" db="UniProtKB">
        <authorList>
            <consortium name="EnsemblMetazoa"/>
        </authorList>
    </citation>
    <scope>IDENTIFICATION</scope>
</reference>
<dbReference type="AlphaFoldDB" id="T1GPI6"/>
<dbReference type="InterPro" id="IPR013083">
    <property type="entry name" value="Znf_RING/FYVE/PHD"/>
</dbReference>
<dbReference type="GO" id="GO:0008270">
    <property type="term" value="F:zinc ion binding"/>
    <property type="evidence" value="ECO:0007669"/>
    <property type="project" value="UniProtKB-UniRule"/>
</dbReference>
<evidence type="ECO:0000313" key="9">
    <source>
        <dbReference type="Proteomes" id="UP000015102"/>
    </source>
</evidence>
<feature type="compositionally biased region" description="Basic and acidic residues" evidence="6">
    <location>
        <begin position="22"/>
        <end position="31"/>
    </location>
</feature>
<dbReference type="Pfam" id="PF13445">
    <property type="entry name" value="zf-RING_UBOX"/>
    <property type="match status" value="1"/>
</dbReference>
<evidence type="ECO:0000256" key="6">
    <source>
        <dbReference type="SAM" id="MobiDB-lite"/>
    </source>
</evidence>
<evidence type="ECO:0000313" key="8">
    <source>
        <dbReference type="EnsemblMetazoa" id="MESCA005517-PA"/>
    </source>
</evidence>
<dbReference type="PROSITE" id="PS50089">
    <property type="entry name" value="ZF_RING_2"/>
    <property type="match status" value="1"/>
</dbReference>
<keyword evidence="1 5" id="KW-0479">Metal-binding</keyword>
<dbReference type="UniPathway" id="UPA00143"/>
<proteinExistence type="predicted"/>
<keyword evidence="3 5" id="KW-0862">Zinc</keyword>
<evidence type="ECO:0000259" key="7">
    <source>
        <dbReference type="PROSITE" id="PS50089"/>
    </source>
</evidence>
<dbReference type="Gene3D" id="3.30.40.10">
    <property type="entry name" value="Zinc/RING finger domain, C3HC4 (zinc finger)"/>
    <property type="match status" value="1"/>
</dbReference>
<dbReference type="EMBL" id="CAQQ02185499">
    <property type="status" value="NOT_ANNOTATED_CDS"/>
    <property type="molecule type" value="Genomic_DNA"/>
</dbReference>
<feature type="region of interest" description="Disordered" evidence="6">
    <location>
        <begin position="1"/>
        <end position="42"/>
    </location>
</feature>
<dbReference type="Proteomes" id="UP000015102">
    <property type="component" value="Unassembled WGS sequence"/>
</dbReference>
<dbReference type="PANTHER" id="PTHR13417:SF2">
    <property type="entry name" value="E3 UBIQUITIN-PROTEIN LIGASE RNF146"/>
    <property type="match status" value="1"/>
</dbReference>
<comment type="subcellular location">
    <subcellularLocation>
        <location evidence="5">Cytoplasm</location>
        <location evidence="5">Cytosol</location>
    </subcellularLocation>
</comment>
<keyword evidence="5" id="KW-0833">Ubl conjugation pathway</keyword>
<dbReference type="InterPro" id="IPR017907">
    <property type="entry name" value="Znf_RING_CS"/>
</dbReference>
<keyword evidence="5" id="KW-0808">Transferase</keyword>
<dbReference type="GO" id="GO:0051865">
    <property type="term" value="P:protein autoubiquitination"/>
    <property type="evidence" value="ECO:0007669"/>
    <property type="project" value="UniProtKB-UniRule"/>
</dbReference>
<dbReference type="SUPFAM" id="SSF57850">
    <property type="entry name" value="RING/U-box"/>
    <property type="match status" value="1"/>
</dbReference>